<feature type="signal peptide" evidence="1">
    <location>
        <begin position="1"/>
        <end position="16"/>
    </location>
</feature>
<evidence type="ECO:0000313" key="3">
    <source>
        <dbReference type="Proteomes" id="UP000265703"/>
    </source>
</evidence>
<dbReference type="AlphaFoldDB" id="A0A397SXK8"/>
<comment type="caution">
    <text evidence="2">The sequence shown here is derived from an EMBL/GenBank/DDBJ whole genome shotgun (WGS) entry which is preliminary data.</text>
</comment>
<feature type="chain" id="PRO_5017253578" evidence="1">
    <location>
        <begin position="17"/>
        <end position="135"/>
    </location>
</feature>
<keyword evidence="1" id="KW-0732">Signal</keyword>
<sequence length="135" mass="15313">MLFIIIIQRHFALIQAQVAPHSIVLLSNVQVEQVNEQEESQSIVQAPLQELSKVRPEQSRLVVSKLQETVSSEQVPQVAVQERVPEQPEISRFKMAAETTAEKIKMIEVNRKKLGFILKEIIDERTLTSKGSVDI</sequence>
<evidence type="ECO:0000313" key="2">
    <source>
        <dbReference type="EMBL" id="RIA90703.1"/>
    </source>
</evidence>
<accession>A0A397SXK8</accession>
<dbReference type="EMBL" id="QKYT01000173">
    <property type="protein sequence ID" value="RIA90703.1"/>
    <property type="molecule type" value="Genomic_DNA"/>
</dbReference>
<protein>
    <submittedName>
        <fullName evidence="2">Uncharacterized protein</fullName>
    </submittedName>
</protein>
<evidence type="ECO:0000256" key="1">
    <source>
        <dbReference type="SAM" id="SignalP"/>
    </source>
</evidence>
<gene>
    <name evidence="2" type="ORF">C1645_805593</name>
</gene>
<proteinExistence type="predicted"/>
<keyword evidence="3" id="KW-1185">Reference proteome</keyword>
<name>A0A397SXK8_9GLOM</name>
<reference evidence="2 3" key="1">
    <citation type="submission" date="2018-06" db="EMBL/GenBank/DDBJ databases">
        <title>Comparative genomics reveals the genomic features of Rhizophagus irregularis, R. cerebriforme, R. diaphanum and Gigaspora rosea, and their symbiotic lifestyle signature.</title>
        <authorList>
            <person name="Morin E."/>
            <person name="San Clemente H."/>
            <person name="Chen E.C.H."/>
            <person name="De La Providencia I."/>
            <person name="Hainaut M."/>
            <person name="Kuo A."/>
            <person name="Kohler A."/>
            <person name="Murat C."/>
            <person name="Tang N."/>
            <person name="Roy S."/>
            <person name="Loubradou J."/>
            <person name="Henrissat B."/>
            <person name="Grigoriev I.V."/>
            <person name="Corradi N."/>
            <person name="Roux C."/>
            <person name="Martin F.M."/>
        </authorList>
    </citation>
    <scope>NUCLEOTIDE SEQUENCE [LARGE SCALE GENOMIC DNA]</scope>
    <source>
        <strain evidence="2 3">DAOM 227022</strain>
    </source>
</reference>
<organism evidence="2 3">
    <name type="scientific">Glomus cerebriforme</name>
    <dbReference type="NCBI Taxonomy" id="658196"/>
    <lineage>
        <taxon>Eukaryota</taxon>
        <taxon>Fungi</taxon>
        <taxon>Fungi incertae sedis</taxon>
        <taxon>Mucoromycota</taxon>
        <taxon>Glomeromycotina</taxon>
        <taxon>Glomeromycetes</taxon>
        <taxon>Glomerales</taxon>
        <taxon>Glomeraceae</taxon>
        <taxon>Glomus</taxon>
    </lineage>
</organism>
<dbReference type="Proteomes" id="UP000265703">
    <property type="component" value="Unassembled WGS sequence"/>
</dbReference>